<proteinExistence type="predicted"/>
<dbReference type="InterPro" id="IPR058913">
    <property type="entry name" value="Integrase_dom_put"/>
</dbReference>
<evidence type="ECO:0000259" key="2">
    <source>
        <dbReference type="Pfam" id="PF24764"/>
    </source>
</evidence>
<evidence type="ECO:0000313" key="3">
    <source>
        <dbReference type="EMBL" id="KAK2548711.1"/>
    </source>
</evidence>
<feature type="domain" description="Integrase core" evidence="2">
    <location>
        <begin position="154"/>
        <end position="214"/>
    </location>
</feature>
<sequence length="302" mass="34521">MDDRWALLNISLFNLRQVFAIDINICYNAVLLQVAGEEWGEHEKDWVEKVGEKKMAAVFSYDRARGSRHIDGDHKLIQPYRFVIHGALDGYSRMVVYLHAATDNKASTVLQLFQTAVQCCNLPSRVRSDCGMENIEVPRFNWHISTQSADRKTRTILDTTSEVHLYCLHLVYLPLINEAIDEFIGQWNNHPVTTESNFSPRQLWIEGILRLRNSGYVAISDIVTQGEQLDYDHYGINDDGPVPVMQQDYDVNVPNTIVVLTQEQERVLHEVRDAVRHSGDGDGILAYQTVLEMAEFFLNAVV</sequence>
<dbReference type="SUPFAM" id="SSF53098">
    <property type="entry name" value="Ribonuclease H-like"/>
    <property type="match status" value="1"/>
</dbReference>
<feature type="signal peptide" evidence="1">
    <location>
        <begin position="1"/>
        <end position="20"/>
    </location>
</feature>
<evidence type="ECO:0000256" key="1">
    <source>
        <dbReference type="SAM" id="SignalP"/>
    </source>
</evidence>
<dbReference type="GO" id="GO:0003676">
    <property type="term" value="F:nucleic acid binding"/>
    <property type="evidence" value="ECO:0007669"/>
    <property type="project" value="InterPro"/>
</dbReference>
<comment type="caution">
    <text evidence="3">The sequence shown here is derived from an EMBL/GenBank/DDBJ whole genome shotgun (WGS) entry which is preliminary data.</text>
</comment>
<dbReference type="AlphaFoldDB" id="A0AAD9PTA6"/>
<feature type="domain" description="Integrase core" evidence="2">
    <location>
        <begin position="68"/>
        <end position="141"/>
    </location>
</feature>
<keyword evidence="1" id="KW-0732">Signal</keyword>
<dbReference type="EMBL" id="JARQWQ010000140">
    <property type="protein sequence ID" value="KAK2548711.1"/>
    <property type="molecule type" value="Genomic_DNA"/>
</dbReference>
<protein>
    <recommendedName>
        <fullName evidence="2">Integrase core domain-containing protein</fullName>
    </recommendedName>
</protein>
<dbReference type="Pfam" id="PF24764">
    <property type="entry name" value="rva_4"/>
    <property type="match status" value="2"/>
</dbReference>
<reference evidence="3" key="2">
    <citation type="journal article" date="2023" name="Science">
        <title>Genomic signatures of disease resistance in endangered staghorn corals.</title>
        <authorList>
            <person name="Vollmer S.V."/>
            <person name="Selwyn J.D."/>
            <person name="Despard B.A."/>
            <person name="Roesel C.L."/>
        </authorList>
    </citation>
    <scope>NUCLEOTIDE SEQUENCE</scope>
    <source>
        <strain evidence="3">K2</strain>
    </source>
</reference>
<dbReference type="Proteomes" id="UP001249851">
    <property type="component" value="Unassembled WGS sequence"/>
</dbReference>
<accession>A0AAD9PTA6</accession>
<reference evidence="3" key="1">
    <citation type="journal article" date="2023" name="G3 (Bethesda)">
        <title>Whole genome assembly and annotation of the endangered Caribbean coral Acropora cervicornis.</title>
        <authorList>
            <person name="Selwyn J.D."/>
            <person name="Vollmer S.V."/>
        </authorList>
    </citation>
    <scope>NUCLEOTIDE SEQUENCE</scope>
    <source>
        <strain evidence="3">K2</strain>
    </source>
</reference>
<feature type="chain" id="PRO_5042275248" description="Integrase core domain-containing protein" evidence="1">
    <location>
        <begin position="21"/>
        <end position="302"/>
    </location>
</feature>
<dbReference type="InterPro" id="IPR036397">
    <property type="entry name" value="RNaseH_sf"/>
</dbReference>
<evidence type="ECO:0000313" key="4">
    <source>
        <dbReference type="Proteomes" id="UP001249851"/>
    </source>
</evidence>
<gene>
    <name evidence="3" type="ORF">P5673_031063</name>
</gene>
<dbReference type="Gene3D" id="3.30.420.10">
    <property type="entry name" value="Ribonuclease H-like superfamily/Ribonuclease H"/>
    <property type="match status" value="1"/>
</dbReference>
<keyword evidence="4" id="KW-1185">Reference proteome</keyword>
<organism evidence="3 4">
    <name type="scientific">Acropora cervicornis</name>
    <name type="common">Staghorn coral</name>
    <dbReference type="NCBI Taxonomy" id="6130"/>
    <lineage>
        <taxon>Eukaryota</taxon>
        <taxon>Metazoa</taxon>
        <taxon>Cnidaria</taxon>
        <taxon>Anthozoa</taxon>
        <taxon>Hexacorallia</taxon>
        <taxon>Scleractinia</taxon>
        <taxon>Astrocoeniina</taxon>
        <taxon>Acroporidae</taxon>
        <taxon>Acropora</taxon>
    </lineage>
</organism>
<dbReference type="PANTHER" id="PTHR46791:SF5">
    <property type="entry name" value="CLR5 DOMAIN-CONTAINING PROTEIN-RELATED"/>
    <property type="match status" value="1"/>
</dbReference>
<dbReference type="InterPro" id="IPR012337">
    <property type="entry name" value="RNaseH-like_sf"/>
</dbReference>
<dbReference type="PANTHER" id="PTHR46791">
    <property type="entry name" value="EXPRESSED PROTEIN"/>
    <property type="match status" value="1"/>
</dbReference>
<name>A0AAD9PTA6_ACRCE</name>